<dbReference type="SMART" id="SM00054">
    <property type="entry name" value="EFh"/>
    <property type="match status" value="2"/>
</dbReference>
<dbReference type="InterPro" id="IPR002048">
    <property type="entry name" value="EF_hand_dom"/>
</dbReference>
<dbReference type="Proteomes" id="UP000294835">
    <property type="component" value="Unassembled WGS sequence"/>
</dbReference>
<dbReference type="AlphaFoldDB" id="A0A4R2PSS3"/>
<keyword evidence="2" id="KW-0732">Signal</keyword>
<feature type="chain" id="PRO_5020793774" evidence="2">
    <location>
        <begin position="27"/>
        <end position="182"/>
    </location>
</feature>
<dbReference type="EMBL" id="SLXP01000016">
    <property type="protein sequence ID" value="TCP38857.1"/>
    <property type="molecule type" value="Genomic_DNA"/>
</dbReference>
<dbReference type="InterPro" id="IPR018247">
    <property type="entry name" value="EF_Hand_1_Ca_BS"/>
</dbReference>
<evidence type="ECO:0000313" key="5">
    <source>
        <dbReference type="Proteomes" id="UP000294835"/>
    </source>
</evidence>
<name>A0A4R2PSS3_9RHOB</name>
<organism evidence="4 5">
    <name type="scientific">Rhodovulum marinum</name>
    <dbReference type="NCBI Taxonomy" id="320662"/>
    <lineage>
        <taxon>Bacteria</taxon>
        <taxon>Pseudomonadati</taxon>
        <taxon>Pseudomonadota</taxon>
        <taxon>Alphaproteobacteria</taxon>
        <taxon>Rhodobacterales</taxon>
        <taxon>Paracoccaceae</taxon>
        <taxon>Rhodovulum</taxon>
    </lineage>
</organism>
<gene>
    <name evidence="4" type="ORF">EV662_11611</name>
</gene>
<evidence type="ECO:0000313" key="4">
    <source>
        <dbReference type="EMBL" id="TCP38857.1"/>
    </source>
</evidence>
<feature type="signal peptide" evidence="2">
    <location>
        <begin position="1"/>
        <end position="26"/>
    </location>
</feature>
<dbReference type="SUPFAM" id="SSF47473">
    <property type="entry name" value="EF-hand"/>
    <property type="match status" value="1"/>
</dbReference>
<evidence type="ECO:0000259" key="3">
    <source>
        <dbReference type="PROSITE" id="PS50222"/>
    </source>
</evidence>
<dbReference type="PROSITE" id="PS50222">
    <property type="entry name" value="EF_HAND_2"/>
    <property type="match status" value="2"/>
</dbReference>
<keyword evidence="5" id="KW-1185">Reference proteome</keyword>
<evidence type="ECO:0000256" key="1">
    <source>
        <dbReference type="SAM" id="MobiDB-lite"/>
    </source>
</evidence>
<feature type="domain" description="EF-hand" evidence="3">
    <location>
        <begin position="64"/>
        <end position="99"/>
    </location>
</feature>
<dbReference type="PROSITE" id="PS00018">
    <property type="entry name" value="EF_HAND_1"/>
    <property type="match status" value="1"/>
</dbReference>
<dbReference type="GO" id="GO:0005509">
    <property type="term" value="F:calcium ion binding"/>
    <property type="evidence" value="ECO:0007669"/>
    <property type="project" value="InterPro"/>
</dbReference>
<reference evidence="4 5" key="1">
    <citation type="submission" date="2019-03" db="EMBL/GenBank/DDBJ databases">
        <title>Genomic Encyclopedia of Type Strains, Phase IV (KMG-IV): sequencing the most valuable type-strain genomes for metagenomic binning, comparative biology and taxonomic classification.</title>
        <authorList>
            <person name="Goeker M."/>
        </authorList>
    </citation>
    <scope>NUCLEOTIDE SEQUENCE [LARGE SCALE GENOMIC DNA]</scope>
    <source>
        <strain evidence="4 5">DSM 18063</strain>
    </source>
</reference>
<dbReference type="InterPro" id="IPR011992">
    <property type="entry name" value="EF-hand-dom_pair"/>
</dbReference>
<dbReference type="Gene3D" id="1.10.238.10">
    <property type="entry name" value="EF-hand"/>
    <property type="match status" value="2"/>
</dbReference>
<accession>A0A4R2PSS3</accession>
<dbReference type="RefSeq" id="WP_165915644.1">
    <property type="nucleotide sequence ID" value="NZ_SLXP01000016.1"/>
</dbReference>
<feature type="region of interest" description="Disordered" evidence="1">
    <location>
        <begin position="160"/>
        <end position="182"/>
    </location>
</feature>
<proteinExistence type="predicted"/>
<feature type="domain" description="EF-hand" evidence="3">
    <location>
        <begin position="120"/>
        <end position="155"/>
    </location>
</feature>
<dbReference type="Pfam" id="PF13202">
    <property type="entry name" value="EF-hand_5"/>
    <property type="match status" value="3"/>
</dbReference>
<comment type="caution">
    <text evidence="4">The sequence shown here is derived from an EMBL/GenBank/DDBJ whole genome shotgun (WGS) entry which is preliminary data.</text>
</comment>
<evidence type="ECO:0000256" key="2">
    <source>
        <dbReference type="SAM" id="SignalP"/>
    </source>
</evidence>
<protein>
    <submittedName>
        <fullName evidence="4">Ca2+-binding EF-hand superfamily protein</fullName>
    </submittedName>
</protein>
<sequence length="182" mass="19109">MTKSKLVPAGLLTLALVGGTAAVATAQGMPFFGDRDAKVMRADFRGGDHGQRGDRGARGPRGAFGGEMVRTVFEAVDADGDGRVTRAEIDTYRAAQLAAADSSGDGALSIEEFDTLYRALTRARMVDAFQALDADGDGQIVAKEIDTRVSRIVERMDRDGDGVLTLTPARPAPAPAAPQTDN</sequence>